<dbReference type="VEuPathDB" id="HostDB:ENSMUSG00000003526"/>
<protein>
    <submittedName>
        <fullName evidence="3">Proline dehydrogenase</fullName>
    </submittedName>
</protein>
<accession>E9PUR5</accession>
<feature type="chain" id="PRO_5003242975" evidence="2">
    <location>
        <begin position="19"/>
        <end position="105"/>
    </location>
</feature>
<feature type="signal peptide" evidence="2">
    <location>
        <begin position="1"/>
        <end position="18"/>
    </location>
</feature>
<reference evidence="8" key="2">
    <citation type="journal article" date="2010" name="Cell">
        <title>A tissue-specific atlas of mouse protein phosphorylation and expression.</title>
        <authorList>
            <person name="Huttlin E.L."/>
            <person name="Jedrychowski M.P."/>
            <person name="Elias J.E."/>
            <person name="Goswami T."/>
            <person name="Rad R."/>
            <person name="Beausoleil S.A."/>
            <person name="Villen J."/>
            <person name="Haas W."/>
            <person name="Sowa M.E."/>
            <person name="Gygi S.P."/>
        </authorList>
    </citation>
    <scope>IDENTIFICATION BY MASS SPECTROMETRY [LARGE SCALE ANALYSIS]</scope>
</reference>
<organism evidence="3 5">
    <name type="scientific">Mus musculus</name>
    <name type="common">Mouse</name>
    <dbReference type="NCBI Taxonomy" id="10090"/>
    <lineage>
        <taxon>Eukaryota</taxon>
        <taxon>Metazoa</taxon>
        <taxon>Chordata</taxon>
        <taxon>Craniata</taxon>
        <taxon>Vertebrata</taxon>
        <taxon>Euteleostomi</taxon>
        <taxon>Mammalia</taxon>
        <taxon>Eutheria</taxon>
        <taxon>Euarchontoglires</taxon>
        <taxon>Glires</taxon>
        <taxon>Rodentia</taxon>
        <taxon>Myomorpha</taxon>
        <taxon>Muroidea</taxon>
        <taxon>Muridae</taxon>
        <taxon>Murinae</taxon>
        <taxon>Mus</taxon>
        <taxon>Mus</taxon>
    </lineage>
</organism>
<reference evidence="3" key="4">
    <citation type="submission" date="2025-08" db="UniProtKB">
        <authorList>
            <consortium name="Ensembl"/>
        </authorList>
    </citation>
    <scope>IDENTIFICATION</scope>
    <source>
        <strain evidence="3">C57BL/6J</strain>
    </source>
</reference>
<evidence type="ECO:0000313" key="5">
    <source>
        <dbReference type="Proteomes" id="UP000000589"/>
    </source>
</evidence>
<dbReference type="Ensembl" id="ENSMUST00000139861.2">
    <property type="protein sequence ID" value="ENSMUSP00000123223.2"/>
    <property type="gene ID" value="ENSMUSG00000003526.13"/>
</dbReference>
<feature type="compositionally biased region" description="Low complexity" evidence="1">
    <location>
        <begin position="23"/>
        <end position="40"/>
    </location>
</feature>
<keyword evidence="5" id="KW-1185">Reference proteome</keyword>
<evidence type="ECO:0000313" key="3">
    <source>
        <dbReference type="Ensembl" id="ENSMUSP00000123223.2"/>
    </source>
</evidence>
<dbReference type="Proteomes" id="UP000000589">
    <property type="component" value="Chromosome 16"/>
</dbReference>
<dbReference type="ProteomicsDB" id="304104"/>
<evidence type="ECO:0007829" key="6">
    <source>
        <dbReference type="PeptideAtlas" id="E9PUR5"/>
    </source>
</evidence>
<reference evidence="3 5" key="3">
    <citation type="journal article" date="2011" name="PLoS Biol.">
        <title>Modernizing reference genome assemblies.</title>
        <authorList>
            <person name="Church D.M."/>
            <person name="Schneider V.A."/>
            <person name="Graves T."/>
            <person name="Auger K."/>
            <person name="Cunningham F."/>
            <person name="Bouk N."/>
            <person name="Chen H.C."/>
            <person name="Agarwala R."/>
            <person name="McLaren W.M."/>
            <person name="Ritchie G.R."/>
            <person name="Albracht D."/>
            <person name="Kremitzki M."/>
            <person name="Rock S."/>
            <person name="Kotkiewicz H."/>
            <person name="Kremitzki C."/>
            <person name="Wollam A."/>
            <person name="Trani L."/>
            <person name="Fulton L."/>
            <person name="Fulton R."/>
            <person name="Matthews L."/>
            <person name="Whitehead S."/>
            <person name="Chow W."/>
            <person name="Torrance J."/>
            <person name="Dunn M."/>
            <person name="Harden G."/>
            <person name="Threadgold G."/>
            <person name="Wood J."/>
            <person name="Collins J."/>
            <person name="Heath P."/>
            <person name="Griffiths G."/>
            <person name="Pelan S."/>
            <person name="Grafham D."/>
            <person name="Eichler E.E."/>
            <person name="Weinstock G."/>
            <person name="Mardis E.R."/>
            <person name="Wilson R.K."/>
            <person name="Howe K."/>
            <person name="Flicek P."/>
            <person name="Hubbard T."/>
        </authorList>
    </citation>
    <scope>NUCLEOTIDE SEQUENCE [LARGE SCALE GENOMIC DNA]</scope>
    <source>
        <strain evidence="3 5">C57BL/6J</strain>
    </source>
</reference>
<dbReference type="ExpressionAtlas" id="E9PUR5">
    <property type="expression patterns" value="baseline and differential"/>
</dbReference>
<dbReference type="GeneTree" id="ENSGT00390000006265"/>
<evidence type="ECO:0000256" key="2">
    <source>
        <dbReference type="SAM" id="SignalP"/>
    </source>
</evidence>
<dbReference type="AlphaFoldDB" id="E9PUR5"/>
<sequence length="105" mass="11542">MALKRVFLLRSVAPRVAALSTKPQAQEQPPASPEALRGCGAAKAVRPPVPAVDFTNTQEAYRSRRSWELVRNLLVLRLCASPVLLAHHEQIRGVLTLHQGNFSLP</sequence>
<dbReference type="AGR" id="MGI:97770"/>
<evidence type="ECO:0000256" key="1">
    <source>
        <dbReference type="SAM" id="MobiDB-lite"/>
    </source>
</evidence>
<dbReference type="Bgee" id="ENSMUSG00000003526">
    <property type="expression patterns" value="Expressed in adult mammalian kidney and 75 other cell types or tissues"/>
</dbReference>
<name>E9PUR5_MOUSE</name>
<evidence type="ECO:0007829" key="7">
    <source>
        <dbReference type="ProteomicsDB" id="E9PUR5"/>
    </source>
</evidence>
<keyword evidence="2" id="KW-0732">Signal</keyword>
<dbReference type="jPOST" id="E9PUR5"/>
<feature type="region of interest" description="Disordered" evidence="1">
    <location>
        <begin position="19"/>
        <end position="40"/>
    </location>
</feature>
<dbReference type="HOGENOM" id="CLU_2242681_0_0_1"/>
<dbReference type="PeptideAtlas" id="E9PUR5"/>
<dbReference type="UCSC" id="uc007yms.1">
    <property type="organism name" value="mouse"/>
</dbReference>
<gene>
    <name evidence="3 4" type="primary">Prodh</name>
</gene>
<reference evidence="3" key="5">
    <citation type="submission" date="2025-09" db="UniProtKB">
        <authorList>
            <consortium name="Ensembl"/>
        </authorList>
    </citation>
    <scope>IDENTIFICATION</scope>
    <source>
        <strain evidence="3">C57BL/6J</strain>
    </source>
</reference>
<dbReference type="OrthoDB" id="5464at2759"/>
<keyword evidence="6 7" id="KW-1267">Proteomics identification</keyword>
<dbReference type="MGI" id="MGI:97770">
    <property type="gene designation" value="Prodh"/>
</dbReference>
<evidence type="ECO:0000313" key="4">
    <source>
        <dbReference type="MGI" id="MGI:97770"/>
    </source>
</evidence>
<reference evidence="3 5" key="1">
    <citation type="journal article" date="2009" name="PLoS Biol.">
        <title>Lineage-specific biology revealed by a finished genome assembly of the mouse.</title>
        <authorList>
            <consortium name="Mouse Genome Sequencing Consortium"/>
            <person name="Church D.M."/>
            <person name="Goodstadt L."/>
            <person name="Hillier L.W."/>
            <person name="Zody M.C."/>
            <person name="Goldstein S."/>
            <person name="She X."/>
            <person name="Bult C.J."/>
            <person name="Agarwala R."/>
            <person name="Cherry J.L."/>
            <person name="DiCuccio M."/>
            <person name="Hlavina W."/>
            <person name="Kapustin Y."/>
            <person name="Meric P."/>
            <person name="Maglott D."/>
            <person name="Birtle Z."/>
            <person name="Marques A.C."/>
            <person name="Graves T."/>
            <person name="Zhou S."/>
            <person name="Teague B."/>
            <person name="Potamousis K."/>
            <person name="Churas C."/>
            <person name="Place M."/>
            <person name="Herschleb J."/>
            <person name="Runnheim R."/>
            <person name="Forrest D."/>
            <person name="Amos-Landgraf J."/>
            <person name="Schwartz D.C."/>
            <person name="Cheng Z."/>
            <person name="Lindblad-Toh K."/>
            <person name="Eichler E.E."/>
            <person name="Ponting C.P."/>
        </authorList>
    </citation>
    <scope>NUCLEOTIDE SEQUENCE [LARGE SCALE GENOMIC DNA]</scope>
    <source>
        <strain evidence="3 5">C57BL/6J</strain>
    </source>
</reference>
<evidence type="ECO:0007829" key="8">
    <source>
        <dbReference type="PubMed" id="21183079"/>
    </source>
</evidence>
<proteinExistence type="evidence at protein level"/>